<proteinExistence type="predicted"/>
<reference evidence="2" key="1">
    <citation type="submission" date="2012-02" db="EMBL/GenBank/DDBJ databases">
        <title>Complete genome sequence of Rickettsia rhipicephali strain 3-7-female6-CWPP.</title>
        <authorList>
            <person name="Johnson S.L."/>
            <person name="Munk A.C."/>
            <person name="Han S."/>
            <person name="Bruce D.C."/>
            <person name="Dasch G.A."/>
        </authorList>
    </citation>
    <scope>NUCLEOTIDE SEQUENCE [LARGE SCALE GENOMIC DNA]</scope>
    <source>
        <strain evidence="2">3-7-female6-CWPP</strain>
    </source>
</reference>
<name>A0AAI8F786_RICR3</name>
<organism evidence="1 2">
    <name type="scientific">Rickettsia rhipicephali (strain 3-7-female6-CWPP)</name>
    <dbReference type="NCBI Taxonomy" id="1105113"/>
    <lineage>
        <taxon>Bacteria</taxon>
        <taxon>Pseudomonadati</taxon>
        <taxon>Pseudomonadota</taxon>
        <taxon>Alphaproteobacteria</taxon>
        <taxon>Rickettsiales</taxon>
        <taxon>Rickettsiaceae</taxon>
        <taxon>Rickettsieae</taxon>
        <taxon>Rickettsia</taxon>
        <taxon>spotted fever group</taxon>
    </lineage>
</organism>
<protein>
    <submittedName>
        <fullName evidence="1">Uncharacterized protein</fullName>
    </submittedName>
</protein>
<evidence type="ECO:0000313" key="2">
    <source>
        <dbReference type="Proteomes" id="UP000008006"/>
    </source>
</evidence>
<dbReference type="KEGG" id="rre:MCC_02810"/>
<accession>A0AAI8F786</accession>
<sequence length="50" mass="5793">MHHIKMMIKYFCLKIINSSYEYSRAAKPILDLTANLILTPEVVNITIVKN</sequence>
<dbReference type="Proteomes" id="UP000008006">
    <property type="component" value="Chromosome"/>
</dbReference>
<evidence type="ECO:0000313" key="1">
    <source>
        <dbReference type="EMBL" id="AFC72173.1"/>
    </source>
</evidence>
<dbReference type="EMBL" id="CP003342">
    <property type="protein sequence ID" value="AFC72173.1"/>
    <property type="molecule type" value="Genomic_DNA"/>
</dbReference>
<gene>
    <name evidence="1" type="ordered locus">MCC_02810</name>
</gene>
<dbReference type="AlphaFoldDB" id="A0AAI8F786"/>
<keyword evidence="2" id="KW-1185">Reference proteome</keyword>
<dbReference type="RefSeq" id="WP_014408414.1">
    <property type="nucleotide sequence ID" value="NC_017042.1"/>
</dbReference>